<dbReference type="Proteomes" id="UP000614601">
    <property type="component" value="Unassembled WGS sequence"/>
</dbReference>
<feature type="transmembrane region" description="Helical" evidence="9">
    <location>
        <begin position="12"/>
        <end position="32"/>
    </location>
</feature>
<keyword evidence="11" id="KW-1185">Reference proteome</keyword>
<evidence type="ECO:0000313" key="11">
    <source>
        <dbReference type="Proteomes" id="UP000614601"/>
    </source>
</evidence>
<feature type="transmembrane region" description="Helical" evidence="9">
    <location>
        <begin position="170"/>
        <end position="189"/>
    </location>
</feature>
<comment type="similarity">
    <text evidence="3 9">Belongs to the RFT1 family.</text>
</comment>
<feature type="transmembrane region" description="Helical" evidence="9">
    <location>
        <begin position="443"/>
        <end position="464"/>
    </location>
</feature>
<dbReference type="AlphaFoldDB" id="A0A811KQM0"/>
<protein>
    <recommendedName>
        <fullName evidence="9">Protein RFT1 homolog</fullName>
    </recommendedName>
</protein>
<evidence type="ECO:0000256" key="7">
    <source>
        <dbReference type="ARBA" id="ARBA00023136"/>
    </source>
</evidence>
<comment type="caution">
    <text evidence="9">Lacks conserved residue(s) required for the propagation of feature annotation.</text>
</comment>
<accession>A0A811KQM0</accession>
<dbReference type="OrthoDB" id="9979195at2759"/>
<dbReference type="Pfam" id="PF04506">
    <property type="entry name" value="Rft-1"/>
    <property type="match status" value="1"/>
</dbReference>
<dbReference type="GO" id="GO:0006488">
    <property type="term" value="P:dolichol-linked oligosaccharide biosynthetic process"/>
    <property type="evidence" value="ECO:0007669"/>
    <property type="project" value="InterPro"/>
</dbReference>
<keyword evidence="7 9" id="KW-0472">Membrane</keyword>
<comment type="caution">
    <text evidence="10">The sequence shown here is derived from an EMBL/GenBank/DDBJ whole genome shotgun (WGS) entry which is preliminary data.</text>
</comment>
<evidence type="ECO:0000256" key="3">
    <source>
        <dbReference type="ARBA" id="ARBA00010288"/>
    </source>
</evidence>
<evidence type="ECO:0000256" key="1">
    <source>
        <dbReference type="ARBA" id="ARBA00004477"/>
    </source>
</evidence>
<dbReference type="InterPro" id="IPR007594">
    <property type="entry name" value="RFT1"/>
</dbReference>
<dbReference type="GO" id="GO:0005789">
    <property type="term" value="C:endoplasmic reticulum membrane"/>
    <property type="evidence" value="ECO:0007669"/>
    <property type="project" value="UniProtKB-SubCell"/>
</dbReference>
<dbReference type="GO" id="GO:0034203">
    <property type="term" value="P:glycolipid translocation"/>
    <property type="evidence" value="ECO:0007669"/>
    <property type="project" value="TreeGrafter"/>
</dbReference>
<dbReference type="PANTHER" id="PTHR13117">
    <property type="entry name" value="ENDOPLASMIC RETICULUM MULTISPAN TRANSMEMBRANE PROTEIN-RELATED"/>
    <property type="match status" value="1"/>
</dbReference>
<comment type="pathway">
    <text evidence="2">Protein modification; protein glycosylation.</text>
</comment>
<feature type="transmembrane region" description="Helical" evidence="9">
    <location>
        <begin position="78"/>
        <end position="99"/>
    </location>
</feature>
<comment type="subcellular location">
    <subcellularLocation>
        <location evidence="1 9">Endoplasmic reticulum membrane</location>
        <topology evidence="1 9">Multi-pass membrane protein</topology>
    </subcellularLocation>
</comment>
<keyword evidence="5" id="KW-0256">Endoplasmic reticulum</keyword>
<reference evidence="10" key="1">
    <citation type="submission" date="2020-09" db="EMBL/GenBank/DDBJ databases">
        <authorList>
            <person name="Kikuchi T."/>
        </authorList>
    </citation>
    <scope>NUCLEOTIDE SEQUENCE</scope>
    <source>
        <strain evidence="10">SH1</strain>
    </source>
</reference>
<evidence type="ECO:0000313" key="10">
    <source>
        <dbReference type="EMBL" id="CAD5218479.1"/>
    </source>
</evidence>
<proteinExistence type="inferred from homology"/>
<evidence type="ECO:0000256" key="5">
    <source>
        <dbReference type="ARBA" id="ARBA00022824"/>
    </source>
</evidence>
<evidence type="ECO:0000256" key="8">
    <source>
        <dbReference type="ARBA" id="ARBA00045912"/>
    </source>
</evidence>
<dbReference type="PANTHER" id="PTHR13117:SF5">
    <property type="entry name" value="PROTEIN RFT1 HOMOLOG"/>
    <property type="match status" value="1"/>
</dbReference>
<comment type="function">
    <text evidence="8 9">Intramembrane glycolipid transporter that operates in the biosynthetic pathway of dolichol-linked oligosaccharides, the glycan precursors employed in protein asparagine (N)-glycosylation. The sequential addition of sugars to dolichol pyrophosphate produces dolichol-linked oligosaccharides containing fourteen sugars, including two GlcNAcs, nine mannoses and three glucoses. Once assembled, the oligosaccharide is transferred from the lipid to nascent proteins by oligosaccharyltransferases. The assembly of dolichol-linked oligosaccharides begins on the cytosolic side of the endoplasmic reticulum membrane and finishes in its lumen. RFT1 could mediate the translocation of the cytosolically oriented intermediate DolPP-GlcNAc2Man5, produced by ALG11, into the ER lumen where dolichol-linked oligosaccharides assembly continues. However, the intramembrane lipid transporter activity could not be confirmed in vitro.</text>
</comment>
<feature type="transmembrane region" description="Helical" evidence="9">
    <location>
        <begin position="143"/>
        <end position="164"/>
    </location>
</feature>
<dbReference type="EMBL" id="CAJFDH010000004">
    <property type="protein sequence ID" value="CAD5218479.1"/>
    <property type="molecule type" value="Genomic_DNA"/>
</dbReference>
<feature type="transmembrane region" description="Helical" evidence="9">
    <location>
        <begin position="301"/>
        <end position="323"/>
    </location>
</feature>
<sequence length="505" mass="56300">MASSLVQILKANLSGQLVGRLFTFLINMYFIRTISGDVLGLINVRLNLLYMTINFLVTEPLRKTCLSADLTVKDAMTYAWLSPLVAIPLGSILSFIWAYLPAGAGISYEDYIFSVGCFCTASLMESSAEPLAILAMKNGQNNLFAASQSILLIANKFTALLLVLTGLPSYTALCIGQLFGSLVYTFVLYSSFISSYFKREIDFWPFMQLPSRYETRYIKLLSTLFLHSVQKQLLTDGSAYVMTFTKQLSLTEQAVYDAIERLGSLVARIILRPLEESCAVYFSAHLKRTETLIVPRKLTEVFLALLRALFTLGLVVCVFSIPYSSLAVNIYGGELLKQNRGALLLSLYTFYLLSMAINGLLECFAFSAMSSEDILKHSKFLFVSSLVHLALNIGLMTYMGAPGFVLANIANSLIRAIYNWEYIRGLKGVTENIFSIWKIVPDWNVFTLLLVSLVVTVLSGLIFFSTPGLVYTGAHLAVGGVMFILIMAYLHENGELYQRLWEKLD</sequence>
<feature type="transmembrane region" description="Helical" evidence="9">
    <location>
        <begin position="380"/>
        <end position="399"/>
    </location>
</feature>
<keyword evidence="6 9" id="KW-1133">Transmembrane helix</keyword>
<evidence type="ECO:0000256" key="2">
    <source>
        <dbReference type="ARBA" id="ARBA00004922"/>
    </source>
</evidence>
<organism evidence="10 11">
    <name type="scientific">Bursaphelenchus okinawaensis</name>
    <dbReference type="NCBI Taxonomy" id="465554"/>
    <lineage>
        <taxon>Eukaryota</taxon>
        <taxon>Metazoa</taxon>
        <taxon>Ecdysozoa</taxon>
        <taxon>Nematoda</taxon>
        <taxon>Chromadorea</taxon>
        <taxon>Rhabditida</taxon>
        <taxon>Tylenchina</taxon>
        <taxon>Tylenchomorpha</taxon>
        <taxon>Aphelenchoidea</taxon>
        <taxon>Aphelenchoididae</taxon>
        <taxon>Bursaphelenchus</taxon>
    </lineage>
</organism>
<gene>
    <name evidence="10" type="ORF">BOKJ2_LOCUS7689</name>
</gene>
<evidence type="ECO:0000256" key="9">
    <source>
        <dbReference type="RuleBase" id="RU365067"/>
    </source>
</evidence>
<feature type="transmembrane region" description="Helical" evidence="9">
    <location>
        <begin position="343"/>
        <end position="368"/>
    </location>
</feature>
<name>A0A811KQM0_9BILA</name>
<keyword evidence="4 9" id="KW-0812">Transmembrane</keyword>
<feature type="transmembrane region" description="Helical" evidence="9">
    <location>
        <begin position="470"/>
        <end position="490"/>
    </location>
</feature>
<dbReference type="EMBL" id="CAJFCW020000004">
    <property type="protein sequence ID" value="CAG9110655.1"/>
    <property type="molecule type" value="Genomic_DNA"/>
</dbReference>
<evidence type="ECO:0000256" key="6">
    <source>
        <dbReference type="ARBA" id="ARBA00022989"/>
    </source>
</evidence>
<evidence type="ECO:0000256" key="4">
    <source>
        <dbReference type="ARBA" id="ARBA00022692"/>
    </source>
</evidence>
<dbReference type="Proteomes" id="UP000783686">
    <property type="component" value="Unassembled WGS sequence"/>
</dbReference>